<dbReference type="Proteomes" id="UP000026961">
    <property type="component" value="Chromosome 11"/>
</dbReference>
<evidence type="ECO:0000256" key="3">
    <source>
        <dbReference type="ARBA" id="ARBA00022525"/>
    </source>
</evidence>
<evidence type="ECO:0000313" key="5">
    <source>
        <dbReference type="EnsemblPlants" id="OGLUM11G19370.1"/>
    </source>
</evidence>
<evidence type="ECO:0000313" key="6">
    <source>
        <dbReference type="Proteomes" id="UP000026961"/>
    </source>
</evidence>
<dbReference type="HOGENOM" id="CLU_1231546_0_0_1"/>
<dbReference type="Gramene" id="OGLUM11G19370.1">
    <property type="protein sequence ID" value="OGLUM11G19370.1"/>
    <property type="gene ID" value="OGLUM11G19370"/>
</dbReference>
<keyword evidence="6" id="KW-1185">Reference proteome</keyword>
<evidence type="ECO:0000256" key="4">
    <source>
        <dbReference type="RuleBase" id="RU363099"/>
    </source>
</evidence>
<reference evidence="5" key="2">
    <citation type="submission" date="2018-05" db="EMBL/GenBank/DDBJ databases">
        <title>OgluRS3 (Oryza glumaepatula Reference Sequence Version 3).</title>
        <authorList>
            <person name="Zhang J."/>
            <person name="Kudrna D."/>
            <person name="Lee S."/>
            <person name="Talag J."/>
            <person name="Welchert J."/>
            <person name="Wing R.A."/>
        </authorList>
    </citation>
    <scope>NUCLEOTIDE SEQUENCE [LARGE SCALE GENOMIC DNA]</scope>
</reference>
<dbReference type="AlphaFoldDB" id="A0A0E0BL88"/>
<dbReference type="InterPro" id="IPR044859">
    <property type="entry name" value="Allene_oxi_cyc_Dirigent"/>
</dbReference>
<name>A0A0E0BL88_9ORYZ</name>
<evidence type="ECO:0000256" key="2">
    <source>
        <dbReference type="ARBA" id="ARBA00011738"/>
    </source>
</evidence>
<protein>
    <recommendedName>
        <fullName evidence="4">Dirigent protein</fullName>
    </recommendedName>
</protein>
<sequence>MADQLPLPALHHHQQHGCCFRRNQLILDLYLDQVPNGGSKNQSVVLRPNAPSNFGMLAVNDWALYDGDQHDRKLVAHARGHHMQTSQHDVNHQWFISCQIVFADDSRHKGSTLVVIGTLVDGQKGDWAIVGGTGEFTLAQGVIYHDIVRNHASRRFRLLQIRAQYITMGSPVTRLGHVSNRFLRLRVSPNVVTHCSLYHSYINLTIVQPDVGCDHVGNIIGSLAK</sequence>
<keyword evidence="4" id="KW-0052">Apoplast</keyword>
<organism evidence="5">
    <name type="scientific">Oryza glumipatula</name>
    <dbReference type="NCBI Taxonomy" id="40148"/>
    <lineage>
        <taxon>Eukaryota</taxon>
        <taxon>Viridiplantae</taxon>
        <taxon>Streptophyta</taxon>
        <taxon>Embryophyta</taxon>
        <taxon>Tracheophyta</taxon>
        <taxon>Spermatophyta</taxon>
        <taxon>Magnoliopsida</taxon>
        <taxon>Liliopsida</taxon>
        <taxon>Poales</taxon>
        <taxon>Poaceae</taxon>
        <taxon>BOP clade</taxon>
        <taxon>Oryzoideae</taxon>
        <taxon>Oryzeae</taxon>
        <taxon>Oryzinae</taxon>
        <taxon>Oryza</taxon>
    </lineage>
</organism>
<comment type="function">
    <text evidence="4">Dirigent proteins impart stereoselectivity on the phenoxy radical-coupling reaction, yielding optically active lignans from two molecules of coniferyl alcohol in the biosynthesis of lignans, flavonolignans, and alkaloids and thus plays a central role in plant secondary metabolism.</text>
</comment>
<accession>A0A0E0BL88</accession>
<dbReference type="GO" id="GO:0009699">
    <property type="term" value="P:phenylpropanoid biosynthetic process"/>
    <property type="evidence" value="ECO:0007669"/>
    <property type="project" value="UniProtKB-ARBA"/>
</dbReference>
<dbReference type="Gene3D" id="2.40.480.10">
    <property type="entry name" value="Allene oxide cyclase-like"/>
    <property type="match status" value="1"/>
</dbReference>
<comment type="subcellular location">
    <subcellularLocation>
        <location evidence="4">Secreted</location>
        <location evidence="4">Extracellular space</location>
        <location evidence="4">Apoplast</location>
    </subcellularLocation>
</comment>
<dbReference type="InterPro" id="IPR004265">
    <property type="entry name" value="Dirigent"/>
</dbReference>
<dbReference type="GO" id="GO:0048046">
    <property type="term" value="C:apoplast"/>
    <property type="evidence" value="ECO:0007669"/>
    <property type="project" value="UniProtKB-SubCell"/>
</dbReference>
<keyword evidence="3 4" id="KW-0964">Secreted</keyword>
<dbReference type="Pfam" id="PF03018">
    <property type="entry name" value="Dirigent"/>
    <property type="match status" value="1"/>
</dbReference>
<evidence type="ECO:0000256" key="1">
    <source>
        <dbReference type="ARBA" id="ARBA00010746"/>
    </source>
</evidence>
<comment type="subunit">
    <text evidence="2 4">Homodimer.</text>
</comment>
<dbReference type="PANTHER" id="PTHR21495">
    <property type="entry name" value="NUCLEOPORIN-RELATED"/>
    <property type="match status" value="1"/>
</dbReference>
<reference evidence="5" key="1">
    <citation type="submission" date="2015-04" db="UniProtKB">
        <authorList>
            <consortium name="EnsemblPlants"/>
        </authorList>
    </citation>
    <scope>IDENTIFICATION</scope>
</reference>
<comment type="similarity">
    <text evidence="1 4">Belongs to the plant dirigent protein family.</text>
</comment>
<proteinExistence type="inferred from homology"/>
<dbReference type="EnsemblPlants" id="OGLUM11G19370.1">
    <property type="protein sequence ID" value="OGLUM11G19370.1"/>
    <property type="gene ID" value="OGLUM11G19370"/>
</dbReference>